<feature type="coiled-coil region" evidence="1">
    <location>
        <begin position="318"/>
        <end position="345"/>
    </location>
</feature>
<reference evidence="3 4" key="1">
    <citation type="submission" date="2009-02" db="EMBL/GenBank/DDBJ databases">
        <title>Sequencing of the draft genome and assembly of Dethiobacter alkaliphilus AHT 1.</title>
        <authorList>
            <consortium name="US DOE Joint Genome Institute (JGI-PGF)"/>
            <person name="Lucas S."/>
            <person name="Copeland A."/>
            <person name="Lapidus A."/>
            <person name="Glavina del Rio T."/>
            <person name="Dalin E."/>
            <person name="Tice H."/>
            <person name="Bruce D."/>
            <person name="Goodwin L."/>
            <person name="Pitluck S."/>
            <person name="Larimer F."/>
            <person name="Land M.L."/>
            <person name="Hauser L."/>
            <person name="Muyzer G."/>
        </authorList>
    </citation>
    <scope>NUCLEOTIDE SEQUENCE [LARGE SCALE GENOMIC DNA]</scope>
    <source>
        <strain evidence="3 4">AHT 1</strain>
    </source>
</reference>
<dbReference type="EMBL" id="ACJM01000018">
    <property type="protein sequence ID" value="EEG76405.1"/>
    <property type="molecule type" value="Genomic_DNA"/>
</dbReference>
<gene>
    <name evidence="3" type="ORF">DealDRAFT_2750</name>
</gene>
<keyword evidence="1" id="KW-0175">Coiled coil</keyword>
<dbReference type="STRING" id="555088.DealDRAFT_2750"/>
<dbReference type="PANTHER" id="PTHR43681">
    <property type="entry name" value="TRANSMEMBRANE GTPASE FZO"/>
    <property type="match status" value="1"/>
</dbReference>
<keyword evidence="4" id="KW-1185">Reference proteome</keyword>
<evidence type="ECO:0000259" key="2">
    <source>
        <dbReference type="Pfam" id="PF00350"/>
    </source>
</evidence>
<dbReference type="eggNOG" id="COG0699">
    <property type="taxonomic scope" value="Bacteria"/>
</dbReference>
<name>C0GJU7_DETAL</name>
<proteinExistence type="predicted"/>
<dbReference type="CDD" id="cd09912">
    <property type="entry name" value="DLP_2"/>
    <property type="match status" value="1"/>
</dbReference>
<dbReference type="InterPro" id="IPR045063">
    <property type="entry name" value="Dynamin_N"/>
</dbReference>
<evidence type="ECO:0000313" key="4">
    <source>
        <dbReference type="Proteomes" id="UP000006443"/>
    </source>
</evidence>
<accession>C0GJU7</accession>
<dbReference type="Pfam" id="PF00350">
    <property type="entry name" value="Dynamin_N"/>
    <property type="match status" value="1"/>
</dbReference>
<protein>
    <submittedName>
        <fullName evidence="3">Dynamin family protein</fullName>
    </submittedName>
</protein>
<dbReference type="PANTHER" id="PTHR43681:SF1">
    <property type="entry name" value="SARCALUMENIN"/>
    <property type="match status" value="1"/>
</dbReference>
<dbReference type="OrthoDB" id="9802035at2"/>
<dbReference type="RefSeq" id="WP_008518443.1">
    <property type="nucleotide sequence ID" value="NZ_ACJM01000018.1"/>
</dbReference>
<evidence type="ECO:0000256" key="1">
    <source>
        <dbReference type="SAM" id="Coils"/>
    </source>
</evidence>
<evidence type="ECO:0000313" key="3">
    <source>
        <dbReference type="EMBL" id="EEG76405.1"/>
    </source>
</evidence>
<comment type="caution">
    <text evidence="3">The sequence shown here is derived from an EMBL/GenBank/DDBJ whole genome shotgun (WGS) entry which is preliminary data.</text>
</comment>
<organism evidence="3 4">
    <name type="scientific">Dethiobacter alkaliphilus AHT 1</name>
    <dbReference type="NCBI Taxonomy" id="555088"/>
    <lineage>
        <taxon>Bacteria</taxon>
        <taxon>Bacillati</taxon>
        <taxon>Bacillota</taxon>
        <taxon>Dethiobacteria</taxon>
        <taxon>Dethiobacterales</taxon>
        <taxon>Dethiobacteraceae</taxon>
        <taxon>Dethiobacter</taxon>
    </lineage>
</organism>
<dbReference type="Gene3D" id="3.40.50.300">
    <property type="entry name" value="P-loop containing nucleotide triphosphate hydrolases"/>
    <property type="match status" value="1"/>
</dbReference>
<feature type="domain" description="Dynamin N-terminal" evidence="2">
    <location>
        <begin position="47"/>
        <end position="212"/>
    </location>
</feature>
<dbReference type="SUPFAM" id="SSF52540">
    <property type="entry name" value="P-loop containing nucleoside triphosphate hydrolases"/>
    <property type="match status" value="1"/>
</dbReference>
<sequence>MEWDQQFDLAGLIKQAKMILESHQEFAAEAGRLEELWGRLANERFHLAVLGQFKRGKSTFINALLGTDLLPTSVVPLTAIPTFLLWSPQIGVTVHYQNDKTSDTQRNLSKEALKDTLARIVTEEGNPHNEKGISYVEILYPSSFLNNGVVLIDTPGIGSTHQHNTEMTLDFLAQCDAALFVVSADPPITEVEVEFLKQVEKAVARIFFIVNKADYLDKQEKKTYLSFLEKVLKEQAGFNEVKAIFAVSALQGLEAAVKQDDDLLAKSGLKEVQAFLLDFINKEKKDVLQQALRGKASAIIAEALMRLQLLLNSMQMPLSQLEQNLETFADKIEEAKQQRVVAKDLLAGDRKRLVDYLEEQSEELRGKANEHFSAMVDEFLARSGDNFNEQDLVAKITDEIPLFFEKELRAKAEEFQKKVAEVLGRHQQRADKLIGEMSKAAAELFDVPYLAPESADAFLAKKEPYWVTHKLDAALSPLPKAMLGRLLPSGMQRSMTSKRYKEKIRELVVNNVENLRWATLQNLDHAFRTFASVLDERLQSTIVSTYGAMETVREKRVNHSRSLTPEIENMQNLKNEMDEIQQKIGCCGR</sequence>
<dbReference type="Proteomes" id="UP000006443">
    <property type="component" value="Unassembled WGS sequence"/>
</dbReference>
<dbReference type="AlphaFoldDB" id="C0GJU7"/>
<dbReference type="InterPro" id="IPR027417">
    <property type="entry name" value="P-loop_NTPase"/>
</dbReference>
<dbReference type="InterPro" id="IPR051943">
    <property type="entry name" value="TRAFAC_Dynamin-like_GTPase"/>
</dbReference>